<feature type="transmembrane region" description="Helical" evidence="11">
    <location>
        <begin position="7"/>
        <end position="25"/>
    </location>
</feature>
<keyword evidence="9" id="KW-0594">Phospholipid biosynthesis</keyword>
<name>A0A0F9RYI9_9ZZZZ</name>
<dbReference type="InterPro" id="IPR050324">
    <property type="entry name" value="CDP-alcohol_PTase-I"/>
</dbReference>
<evidence type="ECO:0000256" key="7">
    <source>
        <dbReference type="ARBA" id="ARBA00023098"/>
    </source>
</evidence>
<protein>
    <recommendedName>
        <fullName evidence="13">CDP-diacylglycerol--glycerol-3-phosphate 3-phosphatidyltransferase</fullName>
    </recommendedName>
</protein>
<evidence type="ECO:0000256" key="2">
    <source>
        <dbReference type="ARBA" id="ARBA00010441"/>
    </source>
</evidence>
<keyword evidence="5 11" id="KW-0812">Transmembrane</keyword>
<keyword evidence="3" id="KW-0444">Lipid biosynthesis</keyword>
<evidence type="ECO:0000256" key="11">
    <source>
        <dbReference type="SAM" id="Phobius"/>
    </source>
</evidence>
<evidence type="ECO:0000256" key="1">
    <source>
        <dbReference type="ARBA" id="ARBA00004141"/>
    </source>
</evidence>
<keyword evidence="7" id="KW-0443">Lipid metabolism</keyword>
<evidence type="ECO:0000256" key="10">
    <source>
        <dbReference type="ARBA" id="ARBA00023264"/>
    </source>
</evidence>
<dbReference type="PANTHER" id="PTHR14269">
    <property type="entry name" value="CDP-DIACYLGLYCEROL--GLYCEROL-3-PHOSPHATE 3-PHOSPHATIDYLTRANSFERASE-RELATED"/>
    <property type="match status" value="1"/>
</dbReference>
<dbReference type="NCBIfam" id="TIGR00560">
    <property type="entry name" value="pgsA"/>
    <property type="match status" value="1"/>
</dbReference>
<evidence type="ECO:0000256" key="8">
    <source>
        <dbReference type="ARBA" id="ARBA00023136"/>
    </source>
</evidence>
<gene>
    <name evidence="12" type="ORF">LCGC14_0838490</name>
</gene>
<dbReference type="EMBL" id="LAZR01002442">
    <property type="protein sequence ID" value="KKN29996.1"/>
    <property type="molecule type" value="Genomic_DNA"/>
</dbReference>
<dbReference type="InterPro" id="IPR048254">
    <property type="entry name" value="CDP_ALCOHOL_P_TRANSF_CS"/>
</dbReference>
<keyword evidence="6 11" id="KW-1133">Transmembrane helix</keyword>
<dbReference type="Gene3D" id="1.20.120.1760">
    <property type="match status" value="1"/>
</dbReference>
<comment type="caution">
    <text evidence="12">The sequence shown here is derived from an EMBL/GenBank/DDBJ whole genome shotgun (WGS) entry which is preliminary data.</text>
</comment>
<keyword evidence="8 11" id="KW-0472">Membrane</keyword>
<dbReference type="InterPro" id="IPR043130">
    <property type="entry name" value="CDP-OH_PTrfase_TM_dom"/>
</dbReference>
<sequence length="184" mass="20342">MNLPNILSLLRIALIPVLIGIFLLPYESAPLWATIVFAVASFTDWLDGYLARKWQQTSAFGAFLDPVADKLLVAVALVLVLYKTPQWIVLIPVIIIIGREITISALREWMAELGERNAVKVSSVGKLKTAFQMLSIGCLIYFKPLFGLPIFDIGLVLLYVASALTLSSMFSYLKAALPMLLRKG</sequence>
<evidence type="ECO:0008006" key="13">
    <source>
        <dbReference type="Google" id="ProtNLM"/>
    </source>
</evidence>
<keyword evidence="4" id="KW-0808">Transferase</keyword>
<dbReference type="AlphaFoldDB" id="A0A0F9RYI9"/>
<accession>A0A0F9RYI9</accession>
<keyword evidence="10" id="KW-1208">Phospholipid metabolism</keyword>
<dbReference type="InterPro" id="IPR004570">
    <property type="entry name" value="Phosphatidylglycerol_P_synth"/>
</dbReference>
<evidence type="ECO:0000256" key="9">
    <source>
        <dbReference type="ARBA" id="ARBA00023209"/>
    </source>
</evidence>
<comment type="subcellular location">
    <subcellularLocation>
        <location evidence="1">Membrane</location>
        <topology evidence="1">Multi-pass membrane protein</topology>
    </subcellularLocation>
</comment>
<dbReference type="GO" id="GO:0008444">
    <property type="term" value="F:CDP-diacylglycerol-glycerol-3-phosphate 3-phosphatidyltransferase activity"/>
    <property type="evidence" value="ECO:0007669"/>
    <property type="project" value="InterPro"/>
</dbReference>
<dbReference type="GO" id="GO:0016020">
    <property type="term" value="C:membrane"/>
    <property type="evidence" value="ECO:0007669"/>
    <property type="project" value="UniProtKB-SubCell"/>
</dbReference>
<dbReference type="PIRSF" id="PIRSF000847">
    <property type="entry name" value="Phos_ph_gly_syn"/>
    <property type="match status" value="1"/>
</dbReference>
<dbReference type="PROSITE" id="PS00379">
    <property type="entry name" value="CDP_ALCOHOL_P_TRANSF"/>
    <property type="match status" value="1"/>
</dbReference>
<dbReference type="Pfam" id="PF01066">
    <property type="entry name" value="CDP-OH_P_transf"/>
    <property type="match status" value="1"/>
</dbReference>
<proteinExistence type="inferred from homology"/>
<evidence type="ECO:0000256" key="5">
    <source>
        <dbReference type="ARBA" id="ARBA00022692"/>
    </source>
</evidence>
<dbReference type="PANTHER" id="PTHR14269:SF62">
    <property type="entry name" value="CDP-DIACYLGLYCEROL--GLYCEROL-3-PHOSPHATE 3-PHOSPHATIDYLTRANSFERASE 1, CHLOROPLASTIC"/>
    <property type="match status" value="1"/>
</dbReference>
<evidence type="ECO:0000256" key="3">
    <source>
        <dbReference type="ARBA" id="ARBA00022516"/>
    </source>
</evidence>
<dbReference type="GO" id="GO:0046474">
    <property type="term" value="P:glycerophospholipid biosynthetic process"/>
    <property type="evidence" value="ECO:0007669"/>
    <property type="project" value="TreeGrafter"/>
</dbReference>
<comment type="similarity">
    <text evidence="2">Belongs to the CDP-alcohol phosphatidyltransferase class-I family.</text>
</comment>
<evidence type="ECO:0000313" key="12">
    <source>
        <dbReference type="EMBL" id="KKN29996.1"/>
    </source>
</evidence>
<dbReference type="InterPro" id="IPR000462">
    <property type="entry name" value="CDP-OH_P_trans"/>
</dbReference>
<evidence type="ECO:0000256" key="6">
    <source>
        <dbReference type="ARBA" id="ARBA00022989"/>
    </source>
</evidence>
<reference evidence="12" key="1">
    <citation type="journal article" date="2015" name="Nature">
        <title>Complex archaea that bridge the gap between prokaryotes and eukaryotes.</title>
        <authorList>
            <person name="Spang A."/>
            <person name="Saw J.H."/>
            <person name="Jorgensen S.L."/>
            <person name="Zaremba-Niedzwiedzka K."/>
            <person name="Martijn J."/>
            <person name="Lind A.E."/>
            <person name="van Eijk R."/>
            <person name="Schleper C."/>
            <person name="Guy L."/>
            <person name="Ettema T.J."/>
        </authorList>
    </citation>
    <scope>NUCLEOTIDE SEQUENCE</scope>
</reference>
<organism evidence="12">
    <name type="scientific">marine sediment metagenome</name>
    <dbReference type="NCBI Taxonomy" id="412755"/>
    <lineage>
        <taxon>unclassified sequences</taxon>
        <taxon>metagenomes</taxon>
        <taxon>ecological metagenomes</taxon>
    </lineage>
</organism>
<evidence type="ECO:0000256" key="4">
    <source>
        <dbReference type="ARBA" id="ARBA00022679"/>
    </source>
</evidence>